<protein>
    <submittedName>
        <fullName evidence="2">Membrane protein</fullName>
    </submittedName>
</protein>
<feature type="signal peptide" evidence="1">
    <location>
        <begin position="1"/>
        <end position="25"/>
    </location>
</feature>
<dbReference type="Proteomes" id="UP001157167">
    <property type="component" value="Unassembled WGS sequence"/>
</dbReference>
<evidence type="ECO:0000256" key="1">
    <source>
        <dbReference type="SAM" id="SignalP"/>
    </source>
</evidence>
<name>A0ABQ6F8T0_9RHOO</name>
<dbReference type="RefSeq" id="WP_284187083.1">
    <property type="nucleotide sequence ID" value="NZ_BSPX01000011.1"/>
</dbReference>
<proteinExistence type="predicted"/>
<dbReference type="Pfam" id="PF09935">
    <property type="entry name" value="DUF2167"/>
    <property type="match status" value="1"/>
</dbReference>
<keyword evidence="1" id="KW-0732">Signal</keyword>
<evidence type="ECO:0000313" key="3">
    <source>
        <dbReference type="Proteomes" id="UP001157167"/>
    </source>
</evidence>
<evidence type="ECO:0000313" key="2">
    <source>
        <dbReference type="EMBL" id="GLT21674.1"/>
    </source>
</evidence>
<dbReference type="InterPro" id="IPR018682">
    <property type="entry name" value="DUF2167_membr"/>
</dbReference>
<sequence>MMISALRRSLVTLALCLPCLSTALAVDAPPTAAEARIEAAALAAQAAVQMGPREIELGDQGVLKLPEGFGFIPKAEAQALMEAQGNKNGGKGFHGLVVSPDLAGFVAVEFTPAGYVKDEEARDWNADELLKNLKDGTEAANAERRSRGLPEFNVVGWVEVPSYDPATHRLVWSVAARAKDPQGRGDGVNYNTYVLGREGYFSMNLVTSMDRVELEKPATRELLAALTFNEGKRYADFNAATDRMAEYGLAALVGGMAAKKLGLFASLGLFVAKFWKVGLLAMVGLGAGASRVLGRKKDTTP</sequence>
<organism evidence="2 3">
    <name type="scientific">Zoogloea oryzae</name>
    <dbReference type="NCBI Taxonomy" id="310767"/>
    <lineage>
        <taxon>Bacteria</taxon>
        <taxon>Pseudomonadati</taxon>
        <taxon>Pseudomonadota</taxon>
        <taxon>Betaproteobacteria</taxon>
        <taxon>Rhodocyclales</taxon>
        <taxon>Zoogloeaceae</taxon>
        <taxon>Zoogloea</taxon>
    </lineage>
</organism>
<comment type="caution">
    <text evidence="2">The sequence shown here is derived from an EMBL/GenBank/DDBJ whole genome shotgun (WGS) entry which is preliminary data.</text>
</comment>
<accession>A0ABQ6F8T0</accession>
<keyword evidence="3" id="KW-1185">Reference proteome</keyword>
<reference evidence="3" key="1">
    <citation type="journal article" date="2019" name="Int. J. Syst. Evol. Microbiol.">
        <title>The Global Catalogue of Microorganisms (GCM) 10K type strain sequencing project: providing services to taxonomists for standard genome sequencing and annotation.</title>
        <authorList>
            <consortium name="The Broad Institute Genomics Platform"/>
            <consortium name="The Broad Institute Genome Sequencing Center for Infectious Disease"/>
            <person name="Wu L."/>
            <person name="Ma J."/>
        </authorList>
    </citation>
    <scope>NUCLEOTIDE SEQUENCE [LARGE SCALE GENOMIC DNA]</scope>
    <source>
        <strain evidence="3">NBRC 102407</strain>
    </source>
</reference>
<dbReference type="EMBL" id="BSPX01000011">
    <property type="protein sequence ID" value="GLT21674.1"/>
    <property type="molecule type" value="Genomic_DNA"/>
</dbReference>
<gene>
    <name evidence="2" type="ORF">GCM10007933_11260</name>
</gene>
<feature type="chain" id="PRO_5046030186" evidence="1">
    <location>
        <begin position="26"/>
        <end position="301"/>
    </location>
</feature>